<keyword evidence="4 10" id="KW-0547">Nucleotide-binding</keyword>
<evidence type="ECO:0000256" key="4">
    <source>
        <dbReference type="ARBA" id="ARBA00022741"/>
    </source>
</evidence>
<dbReference type="Gene3D" id="3.40.1190.10">
    <property type="entry name" value="Mur-like, catalytic domain"/>
    <property type="match status" value="1"/>
</dbReference>
<dbReference type="GO" id="GO:0047480">
    <property type="term" value="F:UDP-N-acetylmuramoyl-tripeptide-D-alanyl-D-alanine ligase activity"/>
    <property type="evidence" value="ECO:0007669"/>
    <property type="project" value="UniProtKB-EC"/>
</dbReference>
<feature type="domain" description="Mur ligase C-terminal" evidence="13">
    <location>
        <begin position="316"/>
        <end position="443"/>
    </location>
</feature>
<dbReference type="Gene3D" id="3.40.1390.10">
    <property type="entry name" value="MurE/MurF, N-terminal domain"/>
    <property type="match status" value="1"/>
</dbReference>
<evidence type="ECO:0000313" key="16">
    <source>
        <dbReference type="Proteomes" id="UP001596109"/>
    </source>
</evidence>
<dbReference type="PANTHER" id="PTHR43024">
    <property type="entry name" value="UDP-N-ACETYLMURAMOYL-TRIPEPTIDE--D-ALANYL-D-ALANINE LIGASE"/>
    <property type="match status" value="1"/>
</dbReference>
<name>A0ABW0TI17_9BACL</name>
<dbReference type="InterPro" id="IPR000713">
    <property type="entry name" value="Mur_ligase_N"/>
</dbReference>
<keyword evidence="16" id="KW-1185">Reference proteome</keyword>
<evidence type="ECO:0000256" key="3">
    <source>
        <dbReference type="ARBA" id="ARBA00022618"/>
    </source>
</evidence>
<dbReference type="InterPro" id="IPR013221">
    <property type="entry name" value="Mur_ligase_cen"/>
</dbReference>
<dbReference type="PANTHER" id="PTHR43024:SF1">
    <property type="entry name" value="UDP-N-ACETYLMURAMOYL-TRIPEPTIDE--D-ALANYL-D-ALANINE LIGASE"/>
    <property type="match status" value="1"/>
</dbReference>
<dbReference type="InterPro" id="IPR004101">
    <property type="entry name" value="Mur_ligase_C"/>
</dbReference>
<dbReference type="EC" id="6.3.2.10" evidence="10 11"/>
<evidence type="ECO:0000259" key="12">
    <source>
        <dbReference type="Pfam" id="PF01225"/>
    </source>
</evidence>
<dbReference type="Pfam" id="PF01225">
    <property type="entry name" value="Mur_ligase"/>
    <property type="match status" value="1"/>
</dbReference>
<keyword evidence="3 10" id="KW-0132">Cell division</keyword>
<reference evidence="16" key="1">
    <citation type="journal article" date="2019" name="Int. J. Syst. Evol. Microbiol.">
        <title>The Global Catalogue of Microorganisms (GCM) 10K type strain sequencing project: providing services to taxonomists for standard genome sequencing and annotation.</title>
        <authorList>
            <consortium name="The Broad Institute Genomics Platform"/>
            <consortium name="The Broad Institute Genome Sequencing Center for Infectious Disease"/>
            <person name="Wu L."/>
            <person name="Ma J."/>
        </authorList>
    </citation>
    <scope>NUCLEOTIDE SEQUENCE [LARGE SCALE GENOMIC DNA]</scope>
    <source>
        <strain evidence="16">CGMCC 4.1434</strain>
    </source>
</reference>
<evidence type="ECO:0000256" key="2">
    <source>
        <dbReference type="ARBA" id="ARBA00022598"/>
    </source>
</evidence>
<gene>
    <name evidence="10 15" type="primary">murF</name>
    <name evidence="15" type="ORF">ACFPRA_04095</name>
</gene>
<evidence type="ECO:0000313" key="15">
    <source>
        <dbReference type="EMBL" id="MFC5588074.1"/>
    </source>
</evidence>
<evidence type="ECO:0000256" key="9">
    <source>
        <dbReference type="ARBA" id="ARBA00023316"/>
    </source>
</evidence>
<feature type="binding site" evidence="10">
    <location>
        <begin position="110"/>
        <end position="116"/>
    </location>
    <ligand>
        <name>ATP</name>
        <dbReference type="ChEBI" id="CHEBI:30616"/>
    </ligand>
</feature>
<evidence type="ECO:0000259" key="13">
    <source>
        <dbReference type="Pfam" id="PF02875"/>
    </source>
</evidence>
<dbReference type="SUPFAM" id="SSF53244">
    <property type="entry name" value="MurD-like peptide ligases, peptide-binding domain"/>
    <property type="match status" value="1"/>
</dbReference>
<dbReference type="InterPro" id="IPR005863">
    <property type="entry name" value="UDP-N-AcMur_synth"/>
</dbReference>
<keyword evidence="9 10" id="KW-0961">Cell wall biogenesis/degradation</keyword>
<comment type="catalytic activity">
    <reaction evidence="10 11">
        <text>D-alanyl-D-alanine + UDP-N-acetyl-alpha-D-muramoyl-L-alanyl-gamma-D-glutamyl-meso-2,6-diaminopimelate + ATP = UDP-N-acetyl-alpha-D-muramoyl-L-alanyl-gamma-D-glutamyl-meso-2,6-diaminopimeloyl-D-alanyl-D-alanine + ADP + phosphate + H(+)</text>
        <dbReference type="Rhea" id="RHEA:28374"/>
        <dbReference type="ChEBI" id="CHEBI:15378"/>
        <dbReference type="ChEBI" id="CHEBI:30616"/>
        <dbReference type="ChEBI" id="CHEBI:43474"/>
        <dbReference type="ChEBI" id="CHEBI:57822"/>
        <dbReference type="ChEBI" id="CHEBI:61386"/>
        <dbReference type="ChEBI" id="CHEBI:83905"/>
        <dbReference type="ChEBI" id="CHEBI:456216"/>
        <dbReference type="EC" id="6.3.2.10"/>
    </reaction>
</comment>
<evidence type="ECO:0000256" key="1">
    <source>
        <dbReference type="ARBA" id="ARBA00022490"/>
    </source>
</evidence>
<keyword evidence="7 10" id="KW-0573">Peptidoglycan synthesis</keyword>
<dbReference type="Proteomes" id="UP001596109">
    <property type="component" value="Unassembled WGS sequence"/>
</dbReference>
<evidence type="ECO:0000256" key="6">
    <source>
        <dbReference type="ARBA" id="ARBA00022960"/>
    </source>
</evidence>
<evidence type="ECO:0000256" key="5">
    <source>
        <dbReference type="ARBA" id="ARBA00022840"/>
    </source>
</evidence>
<dbReference type="RefSeq" id="WP_381431050.1">
    <property type="nucleotide sequence ID" value="NZ_JBHSNO010000003.1"/>
</dbReference>
<dbReference type="EMBL" id="JBHSNO010000003">
    <property type="protein sequence ID" value="MFC5588074.1"/>
    <property type="molecule type" value="Genomic_DNA"/>
</dbReference>
<protein>
    <recommendedName>
        <fullName evidence="10 11">UDP-N-acetylmuramoyl-tripeptide--D-alanyl-D-alanine ligase</fullName>
        <ecNumber evidence="10 11">6.3.2.10</ecNumber>
    </recommendedName>
    <alternativeName>
        <fullName evidence="10">D-alanyl-D-alanine-adding enzyme</fullName>
    </alternativeName>
</protein>
<feature type="domain" description="Mur ligase central" evidence="14">
    <location>
        <begin position="108"/>
        <end position="294"/>
    </location>
</feature>
<accession>A0ABW0TI17</accession>
<comment type="caution">
    <text evidence="15">The sequence shown here is derived from an EMBL/GenBank/DDBJ whole genome shotgun (WGS) entry which is preliminary data.</text>
</comment>
<keyword evidence="2 10" id="KW-0436">Ligase</keyword>
<dbReference type="Pfam" id="PF08245">
    <property type="entry name" value="Mur_ligase_M"/>
    <property type="match status" value="1"/>
</dbReference>
<organism evidence="15 16">
    <name type="scientific">Sporosarcina soli</name>
    <dbReference type="NCBI Taxonomy" id="334736"/>
    <lineage>
        <taxon>Bacteria</taxon>
        <taxon>Bacillati</taxon>
        <taxon>Bacillota</taxon>
        <taxon>Bacilli</taxon>
        <taxon>Bacillales</taxon>
        <taxon>Caryophanaceae</taxon>
        <taxon>Sporosarcina</taxon>
    </lineage>
</organism>
<comment type="similarity">
    <text evidence="10">Belongs to the MurCDEF family. MurF subfamily.</text>
</comment>
<evidence type="ECO:0000256" key="8">
    <source>
        <dbReference type="ARBA" id="ARBA00023306"/>
    </source>
</evidence>
<keyword evidence="1 10" id="KW-0963">Cytoplasm</keyword>
<keyword evidence="8 10" id="KW-0131">Cell cycle</keyword>
<comment type="subcellular location">
    <subcellularLocation>
        <location evidence="10 11">Cytoplasm</location>
    </subcellularLocation>
</comment>
<evidence type="ECO:0000256" key="11">
    <source>
        <dbReference type="RuleBase" id="RU004136"/>
    </source>
</evidence>
<dbReference type="InterPro" id="IPR036615">
    <property type="entry name" value="Mur_ligase_C_dom_sf"/>
</dbReference>
<keyword evidence="6 10" id="KW-0133">Cell shape</keyword>
<dbReference type="InterPro" id="IPR051046">
    <property type="entry name" value="MurCDEF_CellWall_CoF430Synth"/>
</dbReference>
<dbReference type="NCBIfam" id="TIGR01143">
    <property type="entry name" value="murF"/>
    <property type="match status" value="1"/>
</dbReference>
<dbReference type="HAMAP" id="MF_02019">
    <property type="entry name" value="MurF"/>
    <property type="match status" value="1"/>
</dbReference>
<dbReference type="InterPro" id="IPR036565">
    <property type="entry name" value="Mur-like_cat_sf"/>
</dbReference>
<evidence type="ECO:0000259" key="14">
    <source>
        <dbReference type="Pfam" id="PF08245"/>
    </source>
</evidence>
<sequence>MKRKLTEIAGWLQAKGQRMEDVTVTGVSIDSRTVKKGDLFIPFRGEQVNGHQYVERAIANGAFASLWLTDEPNPPADVPLLFVEDSELALQSMARAYRDELQCKIIGITGSNGKTSTKDLVASVLGPSFDVRKTEGNFNNELGLPLTMLSLEEETEFAVLEMGMSGFGEISFLSKLAKPHYVVITNIGEAHMQDLGSREGIAKAKFEIIDGLQQGGQLYYDGDEPLLRSLVEQHPGLQAIAFGYGKENDLVLEAIETGDEGSRFTVAGLLTGDYSIPVYGTHQVKNALAALLLAKEVAVSEETICAALRGAKLTDMRMQPVVTADGSLFINDAYNAAPTSMRAALDFIDDTQLRKEKWLVLGDMLELGEDEQRYHVELAERILPMDLKGILLYGSRMKWLYDELQKRGTTARLVWSENDYAPLVKVLHTFAGKDSIVLLKGSRGMALEHVLNAITGEADKE</sequence>
<dbReference type="InterPro" id="IPR035911">
    <property type="entry name" value="MurE/MurF_N"/>
</dbReference>
<feature type="domain" description="Mur ligase N-terminal catalytic" evidence="12">
    <location>
        <begin position="24"/>
        <end position="98"/>
    </location>
</feature>
<evidence type="ECO:0000256" key="7">
    <source>
        <dbReference type="ARBA" id="ARBA00022984"/>
    </source>
</evidence>
<dbReference type="Pfam" id="PF02875">
    <property type="entry name" value="Mur_ligase_C"/>
    <property type="match status" value="1"/>
</dbReference>
<dbReference type="Gene3D" id="3.90.190.20">
    <property type="entry name" value="Mur ligase, C-terminal domain"/>
    <property type="match status" value="1"/>
</dbReference>
<comment type="function">
    <text evidence="10 11">Involved in cell wall formation. Catalyzes the final step in the synthesis of UDP-N-acetylmuramoyl-pentapeptide, the precursor of murein.</text>
</comment>
<dbReference type="SUPFAM" id="SSF63418">
    <property type="entry name" value="MurE/MurF N-terminal domain"/>
    <property type="match status" value="1"/>
</dbReference>
<evidence type="ECO:0000256" key="10">
    <source>
        <dbReference type="HAMAP-Rule" id="MF_02019"/>
    </source>
</evidence>
<proteinExistence type="inferred from homology"/>
<keyword evidence="5 10" id="KW-0067">ATP-binding</keyword>
<dbReference type="SUPFAM" id="SSF53623">
    <property type="entry name" value="MurD-like peptide ligases, catalytic domain"/>
    <property type="match status" value="1"/>
</dbReference>
<comment type="pathway">
    <text evidence="10 11">Cell wall biogenesis; peptidoglycan biosynthesis.</text>
</comment>